<sequence length="346" mass="36685">MFGLAITANVNAGERNAPRVASATVTMSSNPDLSGVVDLFLDGRIDADVMERLNTFAYLKGRNGVIVHLNSFGGSMRAGLALGRRIRELGFSTQVGVKGVSSISDEAGICESACVMLLAGGRFRLIQPDSVVGVHQFAAADQATSQQAMADAQIFSAATVNFLRDMGVSTQLFSLMAATPASAMQKLSVADQVNLGLVNAGKEVAVWGIESEQGALVLKGVQSTISSTVEIQLACTAQQDVSVAVMVDADGKGRVRSVDLLVDGRTSAVELRQPVQMMGRTAMSDFPPRAEQLVEMQRARSVGVRFRYDDQRQSMYAIDVSTQASALMGGFVQLCHGTQKGATVQR</sequence>
<proteinExistence type="predicted"/>
<reference evidence="1" key="1">
    <citation type="submission" date="2020-03" db="EMBL/GenBank/DDBJ databases">
        <title>The deep terrestrial virosphere.</title>
        <authorList>
            <person name="Holmfeldt K."/>
            <person name="Nilsson E."/>
            <person name="Simone D."/>
            <person name="Lopez-Fernandez M."/>
            <person name="Wu X."/>
            <person name="de Brujin I."/>
            <person name="Lundin D."/>
            <person name="Andersson A."/>
            <person name="Bertilsson S."/>
            <person name="Dopson M."/>
        </authorList>
    </citation>
    <scope>NUCLEOTIDE SEQUENCE</scope>
    <source>
        <strain evidence="1">MM171A00992</strain>
    </source>
</reference>
<dbReference type="AlphaFoldDB" id="A0A6M3M115"/>
<accession>A0A6M3M115</accession>
<name>A0A6M3M115_9ZZZZ</name>
<gene>
    <name evidence="1" type="ORF">MM171A00992_0007</name>
</gene>
<dbReference type="Gene3D" id="3.90.226.10">
    <property type="entry name" value="2-enoyl-CoA Hydratase, Chain A, domain 1"/>
    <property type="match status" value="1"/>
</dbReference>
<dbReference type="SUPFAM" id="SSF52096">
    <property type="entry name" value="ClpP/crotonase"/>
    <property type="match status" value="1"/>
</dbReference>
<dbReference type="InterPro" id="IPR029045">
    <property type="entry name" value="ClpP/crotonase-like_dom_sf"/>
</dbReference>
<evidence type="ECO:0000313" key="1">
    <source>
        <dbReference type="EMBL" id="QJA99462.1"/>
    </source>
</evidence>
<dbReference type="EMBL" id="MT143652">
    <property type="protein sequence ID" value="QJA99462.1"/>
    <property type="molecule type" value="Genomic_DNA"/>
</dbReference>
<protein>
    <submittedName>
        <fullName evidence="1">Uncharacterized protein</fullName>
    </submittedName>
</protein>
<organism evidence="1">
    <name type="scientific">viral metagenome</name>
    <dbReference type="NCBI Taxonomy" id="1070528"/>
    <lineage>
        <taxon>unclassified sequences</taxon>
        <taxon>metagenomes</taxon>
        <taxon>organismal metagenomes</taxon>
    </lineage>
</organism>